<feature type="transmembrane region" description="Helical" evidence="9">
    <location>
        <begin position="62"/>
        <end position="86"/>
    </location>
</feature>
<proteinExistence type="inferred from homology"/>
<evidence type="ECO:0000256" key="6">
    <source>
        <dbReference type="ARBA" id="ARBA00022989"/>
    </source>
</evidence>
<evidence type="ECO:0000256" key="7">
    <source>
        <dbReference type="ARBA" id="ARBA00023136"/>
    </source>
</evidence>
<evidence type="ECO:0000313" key="11">
    <source>
        <dbReference type="EMBL" id="TFK52606.1"/>
    </source>
</evidence>
<feature type="domain" description="Wax synthase" evidence="10">
    <location>
        <begin position="284"/>
        <end position="362"/>
    </location>
</feature>
<sequence>MAVYTLHRIYWELWSATYAAWRTIVPEPQNRQVITWQAAPIIGLYMLPLLFQAYLVRRPDTYLIRLLMLPMTLACLIRVSFGYMFTNPHLNVYNWALGLLGLFLVARALDFGLVPAGRKKLSESAPGVPRGSSPESDDSDLDASEKPAHRSPTAPGILPLWFRDALELLFTARGLGWDFGAGVYVPPETRPQERKGFLLATLLSFLKHFMLLDLQEALLKCVPGLSSPYGGTIFLPSLPVPQRYLVSTFAHILTGNSFVSGFQMVYDLVTLIDVGLFAHSPASWPPIMETPWATDSLHGFWAKRWHQLFRQIFLVFGGYPGYFIGGRIGMVLGAFAASGLYHELAIYAMGRGLDHRVTIFFALQGVMVILEKVWRMVTGRRVGGWWGRLWCYFVIIVLGQPTVDAWHVRGLAGGRVIFPSISPTRRILFPLLKYLWSLARRS</sequence>
<feature type="transmembrane region" description="Helical" evidence="9">
    <location>
        <begin position="386"/>
        <end position="403"/>
    </location>
</feature>
<feature type="transmembrane region" description="Helical" evidence="9">
    <location>
        <begin position="357"/>
        <end position="374"/>
    </location>
</feature>
<name>A0A5C3N7Y5_9AGAM</name>
<dbReference type="PANTHER" id="PTHR31595">
    <property type="entry name" value="LONG-CHAIN-ALCOHOL O-FATTY-ACYLTRANSFERASE 3-RELATED"/>
    <property type="match status" value="1"/>
</dbReference>
<comment type="similarity">
    <text evidence="3">Belongs to the wax synthase family.</text>
</comment>
<reference evidence="11 12" key="1">
    <citation type="journal article" date="2019" name="Nat. Ecol. Evol.">
        <title>Megaphylogeny resolves global patterns of mushroom evolution.</title>
        <authorList>
            <person name="Varga T."/>
            <person name="Krizsan K."/>
            <person name="Foldi C."/>
            <person name="Dima B."/>
            <person name="Sanchez-Garcia M."/>
            <person name="Sanchez-Ramirez S."/>
            <person name="Szollosi G.J."/>
            <person name="Szarkandi J.G."/>
            <person name="Papp V."/>
            <person name="Albert L."/>
            <person name="Andreopoulos W."/>
            <person name="Angelini C."/>
            <person name="Antonin V."/>
            <person name="Barry K.W."/>
            <person name="Bougher N.L."/>
            <person name="Buchanan P."/>
            <person name="Buyck B."/>
            <person name="Bense V."/>
            <person name="Catcheside P."/>
            <person name="Chovatia M."/>
            <person name="Cooper J."/>
            <person name="Damon W."/>
            <person name="Desjardin D."/>
            <person name="Finy P."/>
            <person name="Geml J."/>
            <person name="Haridas S."/>
            <person name="Hughes K."/>
            <person name="Justo A."/>
            <person name="Karasinski D."/>
            <person name="Kautmanova I."/>
            <person name="Kiss B."/>
            <person name="Kocsube S."/>
            <person name="Kotiranta H."/>
            <person name="LaButti K.M."/>
            <person name="Lechner B.E."/>
            <person name="Liimatainen K."/>
            <person name="Lipzen A."/>
            <person name="Lukacs Z."/>
            <person name="Mihaltcheva S."/>
            <person name="Morgado L.N."/>
            <person name="Niskanen T."/>
            <person name="Noordeloos M.E."/>
            <person name="Ohm R.A."/>
            <person name="Ortiz-Santana B."/>
            <person name="Ovrebo C."/>
            <person name="Racz N."/>
            <person name="Riley R."/>
            <person name="Savchenko A."/>
            <person name="Shiryaev A."/>
            <person name="Soop K."/>
            <person name="Spirin V."/>
            <person name="Szebenyi C."/>
            <person name="Tomsovsky M."/>
            <person name="Tulloss R.E."/>
            <person name="Uehling J."/>
            <person name="Grigoriev I.V."/>
            <person name="Vagvolgyi C."/>
            <person name="Papp T."/>
            <person name="Martin F.M."/>
            <person name="Miettinen O."/>
            <person name="Hibbett D.S."/>
            <person name="Nagy L.G."/>
        </authorList>
    </citation>
    <scope>NUCLEOTIDE SEQUENCE [LARGE SCALE GENOMIC DNA]</scope>
    <source>
        <strain evidence="11 12">OMC1185</strain>
    </source>
</reference>
<gene>
    <name evidence="11" type="ORF">OE88DRAFT_1657957</name>
</gene>
<feature type="transmembrane region" description="Helical" evidence="9">
    <location>
        <begin position="34"/>
        <end position="55"/>
    </location>
</feature>
<dbReference type="EMBL" id="ML213509">
    <property type="protein sequence ID" value="TFK52606.1"/>
    <property type="molecule type" value="Genomic_DNA"/>
</dbReference>
<dbReference type="AlphaFoldDB" id="A0A5C3N7Y5"/>
<evidence type="ECO:0000256" key="1">
    <source>
        <dbReference type="ARBA" id="ARBA00004141"/>
    </source>
</evidence>
<dbReference type="InterPro" id="IPR032805">
    <property type="entry name" value="Wax_synthase_dom"/>
</dbReference>
<feature type="transmembrane region" description="Helical" evidence="9">
    <location>
        <begin position="92"/>
        <end position="114"/>
    </location>
</feature>
<keyword evidence="7 9" id="KW-0472">Membrane</keyword>
<evidence type="ECO:0000256" key="9">
    <source>
        <dbReference type="SAM" id="Phobius"/>
    </source>
</evidence>
<protein>
    <recommendedName>
        <fullName evidence="10">Wax synthase domain-containing protein</fullName>
    </recommendedName>
</protein>
<dbReference type="Pfam" id="PF13813">
    <property type="entry name" value="MBOAT_2"/>
    <property type="match status" value="1"/>
</dbReference>
<evidence type="ECO:0000256" key="4">
    <source>
        <dbReference type="ARBA" id="ARBA00022679"/>
    </source>
</evidence>
<keyword evidence="4" id="KW-0808">Transferase</keyword>
<keyword evidence="12" id="KW-1185">Reference proteome</keyword>
<feature type="transmembrane region" description="Helical" evidence="9">
    <location>
        <begin position="312"/>
        <end position="337"/>
    </location>
</feature>
<dbReference type="Proteomes" id="UP000305948">
    <property type="component" value="Unassembled WGS sequence"/>
</dbReference>
<dbReference type="GO" id="GO:0016020">
    <property type="term" value="C:membrane"/>
    <property type="evidence" value="ECO:0007669"/>
    <property type="project" value="UniProtKB-SubCell"/>
</dbReference>
<evidence type="ECO:0000256" key="3">
    <source>
        <dbReference type="ARBA" id="ARBA00007282"/>
    </source>
</evidence>
<dbReference type="OrthoDB" id="1077582at2759"/>
<feature type="region of interest" description="Disordered" evidence="8">
    <location>
        <begin position="120"/>
        <end position="152"/>
    </location>
</feature>
<evidence type="ECO:0000256" key="2">
    <source>
        <dbReference type="ARBA" id="ARBA00005179"/>
    </source>
</evidence>
<keyword evidence="6 9" id="KW-1133">Transmembrane helix</keyword>
<dbReference type="GO" id="GO:0006629">
    <property type="term" value="P:lipid metabolic process"/>
    <property type="evidence" value="ECO:0007669"/>
    <property type="project" value="InterPro"/>
</dbReference>
<evidence type="ECO:0000256" key="8">
    <source>
        <dbReference type="SAM" id="MobiDB-lite"/>
    </source>
</evidence>
<comment type="subcellular location">
    <subcellularLocation>
        <location evidence="1">Membrane</location>
        <topology evidence="1">Multi-pass membrane protein</topology>
    </subcellularLocation>
</comment>
<evidence type="ECO:0000256" key="5">
    <source>
        <dbReference type="ARBA" id="ARBA00022692"/>
    </source>
</evidence>
<dbReference type="InterPro" id="IPR044851">
    <property type="entry name" value="Wax_synthase"/>
</dbReference>
<dbReference type="STRING" id="5364.A0A5C3N7Y5"/>
<evidence type="ECO:0000313" key="12">
    <source>
        <dbReference type="Proteomes" id="UP000305948"/>
    </source>
</evidence>
<dbReference type="GO" id="GO:0008374">
    <property type="term" value="F:O-acyltransferase activity"/>
    <property type="evidence" value="ECO:0007669"/>
    <property type="project" value="InterPro"/>
</dbReference>
<comment type="pathway">
    <text evidence="2">Secondary metabolite biosynthesis.</text>
</comment>
<evidence type="ECO:0000259" key="10">
    <source>
        <dbReference type="Pfam" id="PF13813"/>
    </source>
</evidence>
<organism evidence="11 12">
    <name type="scientific">Heliocybe sulcata</name>
    <dbReference type="NCBI Taxonomy" id="5364"/>
    <lineage>
        <taxon>Eukaryota</taxon>
        <taxon>Fungi</taxon>
        <taxon>Dikarya</taxon>
        <taxon>Basidiomycota</taxon>
        <taxon>Agaricomycotina</taxon>
        <taxon>Agaricomycetes</taxon>
        <taxon>Gloeophyllales</taxon>
        <taxon>Gloeophyllaceae</taxon>
        <taxon>Heliocybe</taxon>
    </lineage>
</organism>
<keyword evidence="5 9" id="KW-0812">Transmembrane</keyword>
<dbReference type="PANTHER" id="PTHR31595:SF57">
    <property type="entry name" value="OS04G0481900 PROTEIN"/>
    <property type="match status" value="1"/>
</dbReference>
<accession>A0A5C3N7Y5</accession>